<protein>
    <submittedName>
        <fullName evidence="5">GntR family transcriptional regulator</fullName>
    </submittedName>
</protein>
<dbReference type="InterPro" id="IPR011711">
    <property type="entry name" value="GntR_C"/>
</dbReference>
<dbReference type="InterPro" id="IPR036390">
    <property type="entry name" value="WH_DNA-bd_sf"/>
</dbReference>
<dbReference type="SUPFAM" id="SSF48008">
    <property type="entry name" value="GntR ligand-binding domain-like"/>
    <property type="match status" value="1"/>
</dbReference>
<keyword evidence="3" id="KW-0804">Transcription</keyword>
<organism evidence="5 6">
    <name type="scientific">Streptomyces thermolineatus</name>
    <dbReference type="NCBI Taxonomy" id="44033"/>
    <lineage>
        <taxon>Bacteria</taxon>
        <taxon>Bacillati</taxon>
        <taxon>Actinomycetota</taxon>
        <taxon>Actinomycetes</taxon>
        <taxon>Kitasatosporales</taxon>
        <taxon>Streptomycetaceae</taxon>
        <taxon>Streptomyces</taxon>
    </lineage>
</organism>
<keyword evidence="1" id="KW-0805">Transcription regulation</keyword>
<feature type="domain" description="HTH gntR-type" evidence="4">
    <location>
        <begin position="10"/>
        <end position="77"/>
    </location>
</feature>
<comment type="caution">
    <text evidence="5">The sequence shown here is derived from an EMBL/GenBank/DDBJ whole genome shotgun (WGS) entry which is preliminary data.</text>
</comment>
<dbReference type="CDD" id="cd07377">
    <property type="entry name" value="WHTH_GntR"/>
    <property type="match status" value="1"/>
</dbReference>
<name>A0ABP6AAA2_9ACTN</name>
<keyword evidence="2" id="KW-0238">DNA-binding</keyword>
<evidence type="ECO:0000256" key="2">
    <source>
        <dbReference type="ARBA" id="ARBA00023125"/>
    </source>
</evidence>
<gene>
    <name evidence="5" type="ORF">GCM10010406_53070</name>
</gene>
<evidence type="ECO:0000313" key="6">
    <source>
        <dbReference type="Proteomes" id="UP001501358"/>
    </source>
</evidence>
<dbReference type="Gene3D" id="1.10.10.10">
    <property type="entry name" value="Winged helix-like DNA-binding domain superfamily/Winged helix DNA-binding domain"/>
    <property type="match status" value="1"/>
</dbReference>
<dbReference type="InterPro" id="IPR000524">
    <property type="entry name" value="Tscrpt_reg_HTH_GntR"/>
</dbReference>
<dbReference type="SUPFAM" id="SSF46785">
    <property type="entry name" value="Winged helix' DNA-binding domain"/>
    <property type="match status" value="1"/>
</dbReference>
<dbReference type="SMART" id="SM00345">
    <property type="entry name" value="HTH_GNTR"/>
    <property type="match status" value="1"/>
</dbReference>
<sequence>MTALEPVPRRLLRDRAYDALLAAIVSGELAPGSRLNDGELADRLGLSRAPVRQALARLATEGLVESKPQSFTRVAPVAERDVADALALVRTLHEMAVREALPLVDAAAVERMRAENARFAAAVDAGDTMGAMAADDALHAVPIQVCGNRALAETVRRWTPLLRRLECLRFSTEAARASVGLHEQLIDALAGRDEARAVAVSHHIWSDLAPGRPAQGE</sequence>
<dbReference type="Proteomes" id="UP001501358">
    <property type="component" value="Unassembled WGS sequence"/>
</dbReference>
<dbReference type="SMART" id="SM00895">
    <property type="entry name" value="FCD"/>
    <property type="match status" value="1"/>
</dbReference>
<proteinExistence type="predicted"/>
<accession>A0ABP6AAA2</accession>
<dbReference type="PANTHER" id="PTHR43537">
    <property type="entry name" value="TRANSCRIPTIONAL REGULATOR, GNTR FAMILY"/>
    <property type="match status" value="1"/>
</dbReference>
<reference evidence="6" key="1">
    <citation type="journal article" date="2019" name="Int. J. Syst. Evol. Microbiol.">
        <title>The Global Catalogue of Microorganisms (GCM) 10K type strain sequencing project: providing services to taxonomists for standard genome sequencing and annotation.</title>
        <authorList>
            <consortium name="The Broad Institute Genomics Platform"/>
            <consortium name="The Broad Institute Genome Sequencing Center for Infectious Disease"/>
            <person name="Wu L."/>
            <person name="Ma J."/>
        </authorList>
    </citation>
    <scope>NUCLEOTIDE SEQUENCE [LARGE SCALE GENOMIC DNA]</scope>
    <source>
        <strain evidence="6">JCM 6307</strain>
    </source>
</reference>
<dbReference type="PRINTS" id="PR00035">
    <property type="entry name" value="HTHGNTR"/>
</dbReference>
<dbReference type="EMBL" id="BAAATA010000050">
    <property type="protein sequence ID" value="GAA2510049.1"/>
    <property type="molecule type" value="Genomic_DNA"/>
</dbReference>
<evidence type="ECO:0000256" key="3">
    <source>
        <dbReference type="ARBA" id="ARBA00023163"/>
    </source>
</evidence>
<dbReference type="InterPro" id="IPR008920">
    <property type="entry name" value="TF_FadR/GntR_C"/>
</dbReference>
<dbReference type="PANTHER" id="PTHR43537:SF45">
    <property type="entry name" value="GNTR FAMILY REGULATORY PROTEIN"/>
    <property type="match status" value="1"/>
</dbReference>
<dbReference type="InterPro" id="IPR036388">
    <property type="entry name" value="WH-like_DNA-bd_sf"/>
</dbReference>
<dbReference type="RefSeq" id="WP_344386017.1">
    <property type="nucleotide sequence ID" value="NZ_BAAATA010000050.1"/>
</dbReference>
<dbReference type="Gene3D" id="1.20.120.530">
    <property type="entry name" value="GntR ligand-binding domain-like"/>
    <property type="match status" value="1"/>
</dbReference>
<evidence type="ECO:0000259" key="4">
    <source>
        <dbReference type="PROSITE" id="PS50949"/>
    </source>
</evidence>
<dbReference type="PROSITE" id="PS50949">
    <property type="entry name" value="HTH_GNTR"/>
    <property type="match status" value="1"/>
</dbReference>
<evidence type="ECO:0000256" key="1">
    <source>
        <dbReference type="ARBA" id="ARBA00023015"/>
    </source>
</evidence>
<evidence type="ECO:0000313" key="5">
    <source>
        <dbReference type="EMBL" id="GAA2510049.1"/>
    </source>
</evidence>
<keyword evidence="6" id="KW-1185">Reference proteome</keyword>
<dbReference type="Pfam" id="PF00392">
    <property type="entry name" value="GntR"/>
    <property type="match status" value="1"/>
</dbReference>
<dbReference type="Pfam" id="PF07729">
    <property type="entry name" value="FCD"/>
    <property type="match status" value="1"/>
</dbReference>